<comment type="caution">
    <text evidence="2">The sequence shown here is derived from an EMBL/GenBank/DDBJ whole genome shotgun (WGS) entry which is preliminary data.</text>
</comment>
<dbReference type="Proteomes" id="UP000316079">
    <property type="component" value="Unassembled WGS sequence"/>
</dbReference>
<reference evidence="2 3" key="1">
    <citation type="journal article" date="2019" name="Sci. Data">
        <title>Hybrid genome assembly and annotation of Danionella translucida.</title>
        <authorList>
            <person name="Kadobianskyi M."/>
            <person name="Schulze L."/>
            <person name="Schuelke M."/>
            <person name="Judkewitz B."/>
        </authorList>
    </citation>
    <scope>NUCLEOTIDE SEQUENCE [LARGE SCALE GENOMIC DNA]</scope>
    <source>
        <strain evidence="2 3">Bolton</strain>
    </source>
</reference>
<name>A0A553N259_9TELE</name>
<dbReference type="OrthoDB" id="10655752at2759"/>
<feature type="compositionally biased region" description="Basic and acidic residues" evidence="1">
    <location>
        <begin position="278"/>
        <end position="312"/>
    </location>
</feature>
<protein>
    <submittedName>
        <fullName evidence="2">Uncharacterized protein</fullName>
    </submittedName>
</protein>
<sequence>MKASEETSFSTHLHCSYPFQAMQNQRVTRGSNDGRKAEAGKNAAEAVQSSGRVRTVMLSSALSHRPSTEERNPRNNGCWNLLQSTNALFWTSADVDRWSCDLDDRWEISQAWGLQSRGGLKTGSSEASGDAFLAGSGTFSTSREFSLGALSDCTRAAKGKRAIKIKQGIQGEACVPVLRVTPLCGMQQKTKLCGEGLQVNPDSRALRHSFSISPHLSKPRSFPCPPALTSTSSKAEWRQGLAPGQAVNAARGSGFIKEMLGNLTHDPTHIHTHTSAFRELKGETEKGESESWDERELEQTKARQMEKDEGSKSTDASLSIRPIINAISGQPSADPLTSPLAFIPWRPEGSPAHRQSPFPACPPANSNKKNKLLRGPLKEGVMGGIGMPCENKSANRTAIAVGFIAGRPQGLYTGFVIKLDDNTHRTGLLSTSIRTEIPETMHSTEAAQQEPHSAS</sequence>
<dbReference type="EMBL" id="SRMA01027115">
    <property type="protein sequence ID" value="TRY59526.1"/>
    <property type="molecule type" value="Genomic_DNA"/>
</dbReference>
<evidence type="ECO:0000256" key="1">
    <source>
        <dbReference type="SAM" id="MobiDB-lite"/>
    </source>
</evidence>
<evidence type="ECO:0000313" key="3">
    <source>
        <dbReference type="Proteomes" id="UP000316079"/>
    </source>
</evidence>
<organism evidence="2 3">
    <name type="scientific">Danionella cerebrum</name>
    <dbReference type="NCBI Taxonomy" id="2873325"/>
    <lineage>
        <taxon>Eukaryota</taxon>
        <taxon>Metazoa</taxon>
        <taxon>Chordata</taxon>
        <taxon>Craniata</taxon>
        <taxon>Vertebrata</taxon>
        <taxon>Euteleostomi</taxon>
        <taxon>Actinopterygii</taxon>
        <taxon>Neopterygii</taxon>
        <taxon>Teleostei</taxon>
        <taxon>Ostariophysi</taxon>
        <taxon>Cypriniformes</taxon>
        <taxon>Danionidae</taxon>
        <taxon>Danioninae</taxon>
        <taxon>Danionella</taxon>
    </lineage>
</organism>
<accession>A0A553N259</accession>
<dbReference type="AlphaFoldDB" id="A0A553N259"/>
<feature type="region of interest" description="Disordered" evidence="1">
    <location>
        <begin position="349"/>
        <end position="371"/>
    </location>
</feature>
<proteinExistence type="predicted"/>
<gene>
    <name evidence="2" type="ORF">DNTS_012224</name>
</gene>
<keyword evidence="3" id="KW-1185">Reference proteome</keyword>
<feature type="region of interest" description="Disordered" evidence="1">
    <location>
        <begin position="278"/>
        <end position="316"/>
    </location>
</feature>
<evidence type="ECO:0000313" key="2">
    <source>
        <dbReference type="EMBL" id="TRY59526.1"/>
    </source>
</evidence>